<keyword evidence="1" id="KW-0732">Signal</keyword>
<dbReference type="EMBL" id="HG529547">
    <property type="protein sequence ID" value="CDI52688.1"/>
    <property type="molecule type" value="Genomic_DNA"/>
</dbReference>
<dbReference type="AlphaFoldDB" id="A0A077R1P2"/>
<organism evidence="2">
    <name type="scientific">Melanopsichium pennsylvanicum 4</name>
    <dbReference type="NCBI Taxonomy" id="1398559"/>
    <lineage>
        <taxon>Eukaryota</taxon>
        <taxon>Fungi</taxon>
        <taxon>Dikarya</taxon>
        <taxon>Basidiomycota</taxon>
        <taxon>Ustilaginomycotina</taxon>
        <taxon>Ustilaginomycetes</taxon>
        <taxon>Ustilaginales</taxon>
        <taxon>Ustilaginaceae</taxon>
        <taxon>Melanopsichium</taxon>
    </lineage>
</organism>
<evidence type="ECO:0000256" key="1">
    <source>
        <dbReference type="SAM" id="SignalP"/>
    </source>
</evidence>
<name>A0A077R1P2_9BASI</name>
<feature type="signal peptide" evidence="1">
    <location>
        <begin position="1"/>
        <end position="21"/>
    </location>
</feature>
<proteinExistence type="predicted"/>
<evidence type="ECO:0000313" key="2">
    <source>
        <dbReference type="EMBL" id="CDI52688.1"/>
    </source>
</evidence>
<sequence length="230" mass="25819">MKFAFASLVCLAAALLPAAQASLDITISAEKFNRRRNPEFGRLIANDYLIRGGKNLPKAGDVAELYQNCKWKSYGGIQGWLDENNVQCYLSPSYKYHAHSSALPFDPVPSIKQGACIDTKATFEFPDHIPKYTISVPYLYFNNLYDRRCKVRALVKVPGTESWVLAWVIEHNGGNWDASGQVIEGGAQHGILVDQNLWDQAFNKEKTTDPKGSTKPHLFEWFFADINTLS</sequence>
<accession>A0A077R1P2</accession>
<feature type="chain" id="PRO_5001722931" evidence="1">
    <location>
        <begin position="22"/>
        <end position="230"/>
    </location>
</feature>
<protein>
    <submittedName>
        <fullName evidence="2">Uncharacterized protein</fullName>
    </submittedName>
</protein>
<reference evidence="2" key="1">
    <citation type="journal article" date="2014" name="Genome Biol. Evol.">
        <title>Gene Loss Rather Than Gene Gain Is Associated with a Host Jump from Monocots to Dicots in the Smut Fungus Melanopsichium pennsylvanicum.</title>
        <authorList>
            <person name="Sharma R."/>
            <person name="Mishra B."/>
            <person name="Runge F."/>
            <person name="Thines M."/>
        </authorList>
    </citation>
    <scope>NUCLEOTIDE SEQUENCE</scope>
    <source>
        <strain evidence="2">4</strain>
    </source>
</reference>